<dbReference type="InterPro" id="IPR018490">
    <property type="entry name" value="cNMP-bd_dom_sf"/>
</dbReference>
<dbReference type="Proteomes" id="UP000572984">
    <property type="component" value="Unassembled WGS sequence"/>
</dbReference>
<proteinExistence type="predicted"/>
<reference evidence="1 2" key="1">
    <citation type="submission" date="2020-07" db="EMBL/GenBank/DDBJ databases">
        <title>Draft genome and description of Microvirga mediterraneensis Marseille-Q2068 sp. nov.</title>
        <authorList>
            <person name="Boxberger M."/>
        </authorList>
    </citation>
    <scope>NUCLEOTIDE SEQUENCE [LARGE SCALE GENOMIC DNA]</scope>
    <source>
        <strain evidence="1 2">Marseille-Q2068</strain>
    </source>
</reference>
<dbReference type="RefSeq" id="WP_181054884.1">
    <property type="nucleotide sequence ID" value="NZ_JACDXJ010000003.1"/>
</dbReference>
<organism evidence="1 2">
    <name type="scientific">Microvirga mediterraneensis</name>
    <dbReference type="NCBI Taxonomy" id="2754695"/>
    <lineage>
        <taxon>Bacteria</taxon>
        <taxon>Pseudomonadati</taxon>
        <taxon>Pseudomonadota</taxon>
        <taxon>Alphaproteobacteria</taxon>
        <taxon>Hyphomicrobiales</taxon>
        <taxon>Methylobacteriaceae</taxon>
        <taxon>Microvirga</taxon>
    </lineage>
</organism>
<evidence type="ECO:0000313" key="1">
    <source>
        <dbReference type="EMBL" id="MBA1159311.1"/>
    </source>
</evidence>
<gene>
    <name evidence="1" type="ORF">H0S73_24855</name>
</gene>
<protein>
    <submittedName>
        <fullName evidence="1">Crp/Fnr family transcriptional regulator</fullName>
    </submittedName>
</protein>
<comment type="caution">
    <text evidence="1">The sequence shown here is derived from an EMBL/GenBank/DDBJ whole genome shotgun (WGS) entry which is preliminary data.</text>
</comment>
<keyword evidence="2" id="KW-1185">Reference proteome</keyword>
<name>A0A838BV55_9HYPH</name>
<evidence type="ECO:0000313" key="2">
    <source>
        <dbReference type="Proteomes" id="UP000572984"/>
    </source>
</evidence>
<sequence length="133" mass="14493">MSAPQQSSVRNQLLAALPREDFVAFQPHLERVEFELRRVLIEPNELIESVYFPEVGYPSVGTNANDGKFQIGIIGREGMVGVIVALGVRQPEIPASFNLSEGCSPAKGALSQLWVGSFQISRHQSAAQLCLNA</sequence>
<dbReference type="AlphaFoldDB" id="A0A838BV55"/>
<accession>A0A838BV55</accession>
<dbReference type="SUPFAM" id="SSF51206">
    <property type="entry name" value="cAMP-binding domain-like"/>
    <property type="match status" value="1"/>
</dbReference>
<dbReference type="EMBL" id="JACDXJ010000003">
    <property type="protein sequence ID" value="MBA1159311.1"/>
    <property type="molecule type" value="Genomic_DNA"/>
</dbReference>